<dbReference type="EMBL" id="LJGP01000035">
    <property type="protein sequence ID" value="KWU03304.1"/>
    <property type="molecule type" value="Genomic_DNA"/>
</dbReference>
<evidence type="ECO:0000313" key="7">
    <source>
        <dbReference type="Proteomes" id="UP000289808"/>
    </source>
</evidence>
<reference evidence="4 7" key="3">
    <citation type="submission" date="2019-01" db="EMBL/GenBank/DDBJ databases">
        <title>The genome sequence of Lactobacillus crispatus L49.</title>
        <authorList>
            <person name="Zhong J."/>
            <person name="Zhang J."/>
        </authorList>
    </citation>
    <scope>NUCLEOTIDE SEQUENCE [LARGE SCALE GENOMIC DNA]</scope>
    <source>
        <strain evidence="4 7">L49</strain>
    </source>
</reference>
<accession>A0A120DLB5</accession>
<feature type="transmembrane region" description="Helical" evidence="1">
    <location>
        <begin position="20"/>
        <end position="39"/>
    </location>
</feature>
<evidence type="ECO:0000313" key="4">
    <source>
        <dbReference type="EMBL" id="RXF58937.1"/>
    </source>
</evidence>
<evidence type="ECO:0000313" key="6">
    <source>
        <dbReference type="Proteomes" id="UP000067598"/>
    </source>
</evidence>
<dbReference type="EMBL" id="SCLX01000010">
    <property type="protein sequence ID" value="RXF58937.1"/>
    <property type="molecule type" value="Genomic_DNA"/>
</dbReference>
<reference evidence="3 9" key="4">
    <citation type="submission" date="2020-01" db="EMBL/GenBank/DDBJ databases">
        <title>Complete and circular genome sequences of six lactobacillus isolates from horses.</title>
        <authorList>
            <person name="Hassan H.M."/>
        </authorList>
    </citation>
    <scope>NUCLEOTIDE SEQUENCE [LARGE SCALE GENOMIC DNA]</scope>
    <source>
        <strain evidence="3 9">1D</strain>
    </source>
</reference>
<evidence type="ECO:0000313" key="5">
    <source>
        <dbReference type="EMBL" id="TDN34623.1"/>
    </source>
</evidence>
<name>A0A120DLB5_9LACO</name>
<reference evidence="2 6" key="1">
    <citation type="journal article" date="2016" name="Microbiology (Mosc.)">
        <title>Comparison of Lactobacillus crispatus isolates from Lactobacillus-dominated vaginal microbiomes with isolates from microbiomes containing bacterial vaginosis-associated bacteria.</title>
        <authorList>
            <person name="Abdelmaksoud A.A."/>
            <person name="Koparde V.N."/>
            <person name="Sheth N.U."/>
            <person name="Serrano M.G."/>
            <person name="Glascock A.L."/>
            <person name="Fettweis J.M."/>
            <person name="Strauss Iii J.F."/>
            <person name="Buck G.A."/>
            <person name="Jefferson K.K."/>
        </authorList>
    </citation>
    <scope>NUCLEOTIDE SEQUENCE [LARGE SCALE GENOMIC DNA]</scope>
    <source>
        <strain evidence="2 6">VMC3</strain>
    </source>
</reference>
<dbReference type="Proteomes" id="UP000295195">
    <property type="component" value="Unassembled WGS sequence"/>
</dbReference>
<gene>
    <name evidence="2" type="ORF">AEL95_08115</name>
    <name evidence="5" type="ORF">CEE75_00195</name>
    <name evidence="4" type="ORF">ERD32_02700</name>
    <name evidence="3" type="ORF">GTO85_00205</name>
</gene>
<dbReference type="PATRIC" id="fig|47770.28.peg.1094"/>
<dbReference type="Proteomes" id="UP000289808">
    <property type="component" value="Unassembled WGS sequence"/>
</dbReference>
<proteinExistence type="predicted"/>
<dbReference type="EMBL" id="CP047415">
    <property type="protein sequence ID" value="QLL72954.1"/>
    <property type="molecule type" value="Genomic_DNA"/>
</dbReference>
<protein>
    <submittedName>
        <fullName evidence="2">Peptidase</fullName>
    </submittedName>
</protein>
<dbReference type="Proteomes" id="UP000067598">
    <property type="component" value="Unassembled WGS sequence"/>
</dbReference>
<dbReference type="EMBL" id="NKLP01000005">
    <property type="protein sequence ID" value="TDN34623.1"/>
    <property type="molecule type" value="Genomic_DNA"/>
</dbReference>
<keyword evidence="1" id="KW-0472">Membrane</keyword>
<keyword evidence="1" id="KW-0812">Transmembrane</keyword>
<keyword evidence="1" id="KW-1133">Transmembrane helix</keyword>
<reference evidence="5 8" key="2">
    <citation type="submission" date="2017-06" db="EMBL/GenBank/DDBJ databases">
        <authorList>
            <person name="Swanenburg J."/>
            <person name="Kort R."/>
        </authorList>
    </citation>
    <scope>NUCLEOTIDE SEQUENCE [LARGE SCALE GENOMIC DNA]</scope>
    <source>
        <strain evidence="5 8">RL05</strain>
    </source>
</reference>
<feature type="transmembrane region" description="Helical" evidence="1">
    <location>
        <begin position="45"/>
        <end position="63"/>
    </location>
</feature>
<evidence type="ECO:0000313" key="8">
    <source>
        <dbReference type="Proteomes" id="UP000295195"/>
    </source>
</evidence>
<sequence>MNEKMILATLKNRKRNRLFLTFEGIYAIILLFSVLFYFPLFILELKIQFILISTFYLISWGVAKFHKRS</sequence>
<evidence type="ECO:0000313" key="3">
    <source>
        <dbReference type="EMBL" id="QLL72954.1"/>
    </source>
</evidence>
<organism evidence="2 6">
    <name type="scientific">Lactobacillus crispatus</name>
    <dbReference type="NCBI Taxonomy" id="47770"/>
    <lineage>
        <taxon>Bacteria</taxon>
        <taxon>Bacillati</taxon>
        <taxon>Bacillota</taxon>
        <taxon>Bacilli</taxon>
        <taxon>Lactobacillales</taxon>
        <taxon>Lactobacillaceae</taxon>
        <taxon>Lactobacillus</taxon>
    </lineage>
</organism>
<dbReference type="AlphaFoldDB" id="A0A120DLB5"/>
<evidence type="ECO:0000313" key="2">
    <source>
        <dbReference type="EMBL" id="KWU03304.1"/>
    </source>
</evidence>
<evidence type="ECO:0000256" key="1">
    <source>
        <dbReference type="SAM" id="Phobius"/>
    </source>
</evidence>
<dbReference type="Proteomes" id="UP000510660">
    <property type="component" value="Chromosome"/>
</dbReference>
<evidence type="ECO:0000313" key="9">
    <source>
        <dbReference type="Proteomes" id="UP000510660"/>
    </source>
</evidence>